<dbReference type="InterPro" id="IPR000210">
    <property type="entry name" value="BTB/POZ_dom"/>
</dbReference>
<organism evidence="7 8">
    <name type="scientific">Cotesia congregata</name>
    <name type="common">Parasitoid wasp</name>
    <name type="synonym">Apanteles congregatus</name>
    <dbReference type="NCBI Taxonomy" id="51543"/>
    <lineage>
        <taxon>Eukaryota</taxon>
        <taxon>Metazoa</taxon>
        <taxon>Ecdysozoa</taxon>
        <taxon>Arthropoda</taxon>
        <taxon>Hexapoda</taxon>
        <taxon>Insecta</taxon>
        <taxon>Pterygota</taxon>
        <taxon>Neoptera</taxon>
        <taxon>Endopterygota</taxon>
        <taxon>Hymenoptera</taxon>
        <taxon>Apocrita</taxon>
        <taxon>Ichneumonoidea</taxon>
        <taxon>Braconidae</taxon>
        <taxon>Microgastrinae</taxon>
        <taxon>Cotesia</taxon>
    </lineage>
</organism>
<accession>A0A8J2GZG0</accession>
<dbReference type="OrthoDB" id="7624723at2759"/>
<feature type="region of interest" description="Disordered" evidence="4">
    <location>
        <begin position="566"/>
        <end position="594"/>
    </location>
</feature>
<dbReference type="SMART" id="SM00225">
    <property type="entry name" value="BTB"/>
    <property type="match status" value="1"/>
</dbReference>
<keyword evidence="3" id="KW-0378">Hydrolase</keyword>
<evidence type="ECO:0000259" key="5">
    <source>
        <dbReference type="PROSITE" id="PS50097"/>
    </source>
</evidence>
<comment type="caution">
    <text evidence="7">The sequence shown here is derived from an EMBL/GenBank/DDBJ whole genome shotgun (WGS) entry which is preliminary data.</text>
</comment>
<dbReference type="Pfam" id="PF02902">
    <property type="entry name" value="Peptidase_C48"/>
    <property type="match status" value="1"/>
</dbReference>
<dbReference type="InterPro" id="IPR003653">
    <property type="entry name" value="Peptidase_C48_C"/>
</dbReference>
<sequence length="594" mass="68144">MQSEEAWNRDKSKQAPRIPYQEGKRLKRAIDKSKVSALIFHNNGTIKNIDYYYHPNCPREYTVALTKSLNDDSILKLNGEDYNTLYNRGWLLNFTIDYCATALIKNSPEHSKTAYVICENSSKILKNSVENFNQNFYLNMKKQWSRKTHLFFPCHVQNSHWILVYVQLKEKWIYLLDSGQIKEDPEFYAANFKKFFSAVFPSKNKKDDWLLKNMVYPSQDEKDGFNCGIYVIYFIEQILKGTARPNSGSIFVVDSVFSAPEPKNLFKFSHSFLYLMGKSGLQKSPEFATPKIPGIKFKINTQINIDTKTIDVTIKKDDPRKSVSIITLKIGETTRTRRSVDWTKKVFFKSISLPITSDVHPVSHDIFGAPSADGPKYTVTVDCSIIWGGFVEDFYYPDVSTVLKILHNNEEFNDIVIKVEKTEFKAQKNIIAAQSPVFYKMLTSDMKESKENSITFPDIEPDVIEELLLFFYKGKMDKAEKDAEFAIKLFEFAHMYEIKRVISTCEYILITKLTKGNVFKIHNKGQLYKSVILQQHAITFIEMNVTEIRNDVALELPTSLGCTGSTFGSTSTTSEILPQSPQFGTDDPDDADGI</sequence>
<gene>
    <name evidence="7" type="ORF">HICCMSTLAB_LOCUS494</name>
</gene>
<dbReference type="InterPro" id="IPR038765">
    <property type="entry name" value="Papain-like_cys_pep_sf"/>
</dbReference>
<evidence type="ECO:0000259" key="6">
    <source>
        <dbReference type="PROSITE" id="PS50600"/>
    </source>
</evidence>
<proteinExistence type="inferred from homology"/>
<dbReference type="InterPro" id="IPR011333">
    <property type="entry name" value="SKP1/BTB/POZ_sf"/>
</dbReference>
<evidence type="ECO:0000256" key="1">
    <source>
        <dbReference type="ARBA" id="ARBA00005234"/>
    </source>
</evidence>
<feature type="domain" description="Ubiquitin-like protease family profile" evidence="6">
    <location>
        <begin position="75"/>
        <end position="238"/>
    </location>
</feature>
<dbReference type="PANTHER" id="PTHR24413">
    <property type="entry name" value="SPECKLE-TYPE POZ PROTEIN"/>
    <property type="match status" value="1"/>
</dbReference>
<dbReference type="Gene3D" id="3.40.395.10">
    <property type="entry name" value="Adenoviral Proteinase, Chain A"/>
    <property type="match status" value="1"/>
</dbReference>
<feature type="domain" description="BTB" evidence="5">
    <location>
        <begin position="413"/>
        <end position="480"/>
    </location>
</feature>
<dbReference type="GO" id="GO:0006508">
    <property type="term" value="P:proteolysis"/>
    <property type="evidence" value="ECO:0007669"/>
    <property type="project" value="UniProtKB-KW"/>
</dbReference>
<dbReference type="PROSITE" id="PS50600">
    <property type="entry name" value="ULP_PROTEASE"/>
    <property type="match status" value="1"/>
</dbReference>
<dbReference type="CDD" id="cd18186">
    <property type="entry name" value="BTB_POZ_ZBTB_KLHL-like"/>
    <property type="match status" value="1"/>
</dbReference>
<dbReference type="EMBL" id="CAJNRD030001114">
    <property type="protein sequence ID" value="CAG5073555.1"/>
    <property type="molecule type" value="Genomic_DNA"/>
</dbReference>
<dbReference type="AlphaFoldDB" id="A0A8J2GZG0"/>
<evidence type="ECO:0000313" key="8">
    <source>
        <dbReference type="Proteomes" id="UP000786811"/>
    </source>
</evidence>
<dbReference type="PROSITE" id="PS50097">
    <property type="entry name" value="BTB"/>
    <property type="match status" value="1"/>
</dbReference>
<dbReference type="SUPFAM" id="SSF54695">
    <property type="entry name" value="POZ domain"/>
    <property type="match status" value="1"/>
</dbReference>
<feature type="compositionally biased region" description="Basic and acidic residues" evidence="4">
    <location>
        <begin position="1"/>
        <end position="13"/>
    </location>
</feature>
<evidence type="ECO:0000256" key="3">
    <source>
        <dbReference type="ARBA" id="ARBA00022801"/>
    </source>
</evidence>
<evidence type="ECO:0000313" key="7">
    <source>
        <dbReference type="EMBL" id="CAG5073555.1"/>
    </source>
</evidence>
<feature type="region of interest" description="Disordered" evidence="4">
    <location>
        <begin position="1"/>
        <end position="20"/>
    </location>
</feature>
<keyword evidence="8" id="KW-1185">Reference proteome</keyword>
<keyword evidence="2" id="KW-0645">Protease</keyword>
<dbReference type="GO" id="GO:0008234">
    <property type="term" value="F:cysteine-type peptidase activity"/>
    <property type="evidence" value="ECO:0007669"/>
    <property type="project" value="InterPro"/>
</dbReference>
<reference evidence="7" key="1">
    <citation type="submission" date="2021-04" db="EMBL/GenBank/DDBJ databases">
        <authorList>
            <person name="Chebbi M.A.C M."/>
        </authorList>
    </citation>
    <scope>NUCLEOTIDE SEQUENCE</scope>
</reference>
<evidence type="ECO:0000256" key="4">
    <source>
        <dbReference type="SAM" id="MobiDB-lite"/>
    </source>
</evidence>
<dbReference type="SUPFAM" id="SSF54001">
    <property type="entry name" value="Cysteine proteinases"/>
    <property type="match status" value="1"/>
</dbReference>
<evidence type="ECO:0000256" key="2">
    <source>
        <dbReference type="ARBA" id="ARBA00022670"/>
    </source>
</evidence>
<comment type="similarity">
    <text evidence="1">Belongs to the peptidase C48 family.</text>
</comment>
<dbReference type="Gene3D" id="3.30.710.10">
    <property type="entry name" value="Potassium Channel Kv1.1, Chain A"/>
    <property type="match status" value="1"/>
</dbReference>
<dbReference type="Pfam" id="PF00651">
    <property type="entry name" value="BTB"/>
    <property type="match status" value="1"/>
</dbReference>
<protein>
    <submittedName>
        <fullName evidence="7">Similar to spop-b: Speckle-type POZ protein B (Xenopus laevis)</fullName>
    </submittedName>
</protein>
<dbReference type="Proteomes" id="UP000786811">
    <property type="component" value="Unassembled WGS sequence"/>
</dbReference>
<name>A0A8J2GZG0_COTCN</name>